<accession>A0A7S8FAW6</accession>
<dbReference type="PANTHER" id="PTHR43080:SF26">
    <property type="entry name" value="REGULATORY PROTEIN"/>
    <property type="match status" value="1"/>
</dbReference>
<dbReference type="AlphaFoldDB" id="A0A7S8FAW6"/>
<feature type="domain" description="CBS" evidence="3">
    <location>
        <begin position="90"/>
        <end position="148"/>
    </location>
</feature>
<gene>
    <name evidence="4" type="ORF">Nkreftii_000314</name>
</gene>
<evidence type="ECO:0000256" key="1">
    <source>
        <dbReference type="ARBA" id="ARBA00023122"/>
    </source>
</evidence>
<evidence type="ECO:0000313" key="4">
    <source>
        <dbReference type="EMBL" id="QPD02540.1"/>
    </source>
</evidence>
<dbReference type="Proteomes" id="UP000593737">
    <property type="component" value="Chromosome"/>
</dbReference>
<dbReference type="PANTHER" id="PTHR43080">
    <property type="entry name" value="CBS DOMAIN-CONTAINING PROTEIN CBSX3, MITOCHONDRIAL"/>
    <property type="match status" value="1"/>
</dbReference>
<dbReference type="Pfam" id="PF00571">
    <property type="entry name" value="CBS"/>
    <property type="match status" value="2"/>
</dbReference>
<proteinExistence type="predicted"/>
<dbReference type="CDD" id="cd02205">
    <property type="entry name" value="CBS_pair_SF"/>
    <property type="match status" value="1"/>
</dbReference>
<evidence type="ECO:0000313" key="5">
    <source>
        <dbReference type="Proteomes" id="UP000593737"/>
    </source>
</evidence>
<dbReference type="PROSITE" id="PS51371">
    <property type="entry name" value="CBS"/>
    <property type="match status" value="2"/>
</dbReference>
<feature type="domain" description="CBS" evidence="3">
    <location>
        <begin position="26"/>
        <end position="81"/>
    </location>
</feature>
<dbReference type="Gene3D" id="3.10.580.10">
    <property type="entry name" value="CBS-domain"/>
    <property type="match status" value="1"/>
</dbReference>
<dbReference type="SUPFAM" id="SSF54631">
    <property type="entry name" value="CBS-domain pair"/>
    <property type="match status" value="1"/>
</dbReference>
<dbReference type="InterPro" id="IPR000644">
    <property type="entry name" value="CBS_dom"/>
</dbReference>
<dbReference type="EMBL" id="CP047423">
    <property type="protein sequence ID" value="QPD02540.1"/>
    <property type="molecule type" value="Genomic_DNA"/>
</dbReference>
<keyword evidence="1 2" id="KW-0129">CBS domain</keyword>
<dbReference type="SMART" id="SM00116">
    <property type="entry name" value="CBS"/>
    <property type="match status" value="2"/>
</dbReference>
<dbReference type="KEGG" id="nkf:Nkreftii_000314"/>
<organism evidence="4 5">
    <name type="scientific">Candidatus Nitrospira kreftii</name>
    <dbReference type="NCBI Taxonomy" id="2652173"/>
    <lineage>
        <taxon>Bacteria</taxon>
        <taxon>Pseudomonadati</taxon>
        <taxon>Nitrospirota</taxon>
        <taxon>Nitrospiria</taxon>
        <taxon>Nitrospirales</taxon>
        <taxon>Nitrospiraceae</taxon>
        <taxon>Nitrospira</taxon>
    </lineage>
</organism>
<sequence>MKKTKTKRVKVVKVKYFDSMTVSQVMEKEVQFVRTKTKGNVIASLMIEGFGAVPVVENGRKLAGIVSEHDLLAAVDDGHHLGVVSAKDIMTSNPYSVRPETTLGTLVHVLRASDLVRVPVVDAKDKLIGIIARRDVLRTYLATGGKREH</sequence>
<evidence type="ECO:0000259" key="3">
    <source>
        <dbReference type="PROSITE" id="PS51371"/>
    </source>
</evidence>
<dbReference type="InterPro" id="IPR046342">
    <property type="entry name" value="CBS_dom_sf"/>
</dbReference>
<evidence type="ECO:0000256" key="2">
    <source>
        <dbReference type="PROSITE-ProRule" id="PRU00703"/>
    </source>
</evidence>
<dbReference type="InterPro" id="IPR051257">
    <property type="entry name" value="Diverse_CBS-Domain"/>
</dbReference>
<reference evidence="4 5" key="1">
    <citation type="journal article" date="2020" name="ISME J.">
        <title>Enrichment and physiological characterization of a novel comammox Nitrospira indicates ammonium inhibition of complete nitrification.</title>
        <authorList>
            <person name="Sakoula D."/>
            <person name="Koch H."/>
            <person name="Frank J."/>
            <person name="Jetten M.S.M."/>
            <person name="van Kessel M.A.H.J."/>
            <person name="Lucker S."/>
        </authorList>
    </citation>
    <scope>NUCLEOTIDE SEQUENCE [LARGE SCALE GENOMIC DNA]</scope>
    <source>
        <strain evidence="4">Comreactor17</strain>
    </source>
</reference>
<name>A0A7S8FAW6_9BACT</name>
<protein>
    <recommendedName>
        <fullName evidence="3">CBS domain-containing protein</fullName>
    </recommendedName>
</protein>